<name>A0A5C6M2F7_9PLAN</name>
<dbReference type="InterPro" id="IPR051043">
    <property type="entry name" value="Sulfatase_Mod_Factor_Kinase"/>
</dbReference>
<dbReference type="SUPFAM" id="SSF56436">
    <property type="entry name" value="C-type lectin-like"/>
    <property type="match status" value="1"/>
</dbReference>
<dbReference type="GO" id="GO:0120147">
    <property type="term" value="F:formylglycine-generating oxidase activity"/>
    <property type="evidence" value="ECO:0007669"/>
    <property type="project" value="TreeGrafter"/>
</dbReference>
<dbReference type="InterPro" id="IPR005532">
    <property type="entry name" value="SUMF_dom"/>
</dbReference>
<comment type="caution">
    <text evidence="2">The sequence shown here is derived from an EMBL/GenBank/DDBJ whole genome shotgun (WGS) entry which is preliminary data.</text>
</comment>
<proteinExistence type="predicted"/>
<accession>A0A5C6M2F7</accession>
<organism evidence="2 3">
    <name type="scientific">Planctomyces bekefii</name>
    <dbReference type="NCBI Taxonomy" id="1653850"/>
    <lineage>
        <taxon>Bacteria</taxon>
        <taxon>Pseudomonadati</taxon>
        <taxon>Planctomycetota</taxon>
        <taxon>Planctomycetia</taxon>
        <taxon>Planctomycetales</taxon>
        <taxon>Planctomycetaceae</taxon>
        <taxon>Planctomyces</taxon>
    </lineage>
</organism>
<dbReference type="Proteomes" id="UP000321083">
    <property type="component" value="Unassembled WGS sequence"/>
</dbReference>
<dbReference type="Gene3D" id="3.90.1580.10">
    <property type="entry name" value="paralog of FGE (formylglycine-generating enzyme)"/>
    <property type="match status" value="1"/>
</dbReference>
<evidence type="ECO:0000259" key="1">
    <source>
        <dbReference type="Pfam" id="PF03781"/>
    </source>
</evidence>
<dbReference type="EMBL" id="SRHE01000697">
    <property type="protein sequence ID" value="TWW08379.1"/>
    <property type="molecule type" value="Genomic_DNA"/>
</dbReference>
<protein>
    <recommendedName>
        <fullName evidence="1">Sulfatase-modifying factor enzyme-like domain-containing protein</fullName>
    </recommendedName>
</protein>
<feature type="domain" description="Sulfatase-modifying factor enzyme-like" evidence="1">
    <location>
        <begin position="3"/>
        <end position="74"/>
    </location>
</feature>
<dbReference type="Pfam" id="PF03781">
    <property type="entry name" value="FGE-sulfatase"/>
    <property type="match status" value="1"/>
</dbReference>
<dbReference type="InterPro" id="IPR016187">
    <property type="entry name" value="CTDL_fold"/>
</dbReference>
<keyword evidence="3" id="KW-1185">Reference proteome</keyword>
<gene>
    <name evidence="2" type="ORF">E3A20_24920</name>
</gene>
<evidence type="ECO:0000313" key="3">
    <source>
        <dbReference type="Proteomes" id="UP000321083"/>
    </source>
</evidence>
<evidence type="ECO:0000313" key="2">
    <source>
        <dbReference type="EMBL" id="TWW08379.1"/>
    </source>
</evidence>
<dbReference type="PANTHER" id="PTHR23150">
    <property type="entry name" value="SULFATASE MODIFYING FACTOR 1, 2"/>
    <property type="match status" value="1"/>
</dbReference>
<dbReference type="InterPro" id="IPR042095">
    <property type="entry name" value="SUMF_sf"/>
</dbReference>
<reference evidence="2 3" key="1">
    <citation type="submission" date="2019-08" db="EMBL/GenBank/DDBJ databases">
        <title>100 year-old enigma solved: identification of Planctomyces bekefii, the type genus and species of the phylum Planctomycetes.</title>
        <authorList>
            <person name="Svetlana D.N."/>
            <person name="Overmann J."/>
        </authorList>
    </citation>
    <scope>NUCLEOTIDE SEQUENCE [LARGE SCALE GENOMIC DNA]</scope>
    <source>
        <strain evidence="2">Phe10_nw2017</strain>
    </source>
</reference>
<sequence>MTLTKPFYMGRTEVTQGQWKKVMGTEPWKGKSFVKEGDDYPAVDVSWGDSVEFCKKLSAMEGKVYRLPTEAEWE</sequence>
<dbReference type="AlphaFoldDB" id="A0A5C6M2F7"/>
<dbReference type="PANTHER" id="PTHR23150:SF19">
    <property type="entry name" value="FORMYLGLYCINE-GENERATING ENZYME"/>
    <property type="match status" value="1"/>
</dbReference>
<reference evidence="2 3" key="2">
    <citation type="submission" date="2019-08" db="EMBL/GenBank/DDBJ databases">
        <authorList>
            <person name="Henke P."/>
        </authorList>
    </citation>
    <scope>NUCLEOTIDE SEQUENCE [LARGE SCALE GENOMIC DNA]</scope>
    <source>
        <strain evidence="2">Phe10_nw2017</strain>
    </source>
</reference>